<keyword evidence="2" id="KW-1185">Reference proteome</keyword>
<dbReference type="GeneID" id="6076105"/>
<sequence>MSGYIDGGGQNQRESAPDFWRIAPRIPQQAPRGRIGTIIDVAGIVNLIRQAGHTQSLTAREHVWENAYGVTCRSILLGGIAFIKAQTTTEKCRWRQKETDLSKKFGYLYQNGGFKGRASRKKIRKRDKIPIYQHISALPTTSDICRESADTCG</sequence>
<dbReference type="Proteomes" id="UP000001194">
    <property type="component" value="Unassembled WGS sequence"/>
</dbReference>
<dbReference type="InParanoid" id="B0D837"/>
<accession>B0D837</accession>
<dbReference type="KEGG" id="lbc:LACBIDRAFT_326676"/>
<dbReference type="AlphaFoldDB" id="B0D837"/>
<reference evidence="1 2" key="1">
    <citation type="journal article" date="2008" name="Nature">
        <title>The genome of Laccaria bicolor provides insights into mycorrhizal symbiosis.</title>
        <authorList>
            <person name="Martin F."/>
            <person name="Aerts A."/>
            <person name="Ahren D."/>
            <person name="Brun A."/>
            <person name="Danchin E.G.J."/>
            <person name="Duchaussoy F."/>
            <person name="Gibon J."/>
            <person name="Kohler A."/>
            <person name="Lindquist E."/>
            <person name="Pereda V."/>
            <person name="Salamov A."/>
            <person name="Shapiro H.J."/>
            <person name="Wuyts J."/>
            <person name="Blaudez D."/>
            <person name="Buee M."/>
            <person name="Brokstein P."/>
            <person name="Canbaeck B."/>
            <person name="Cohen D."/>
            <person name="Courty P.E."/>
            <person name="Coutinho P.M."/>
            <person name="Delaruelle C."/>
            <person name="Detter J.C."/>
            <person name="Deveau A."/>
            <person name="DiFazio S."/>
            <person name="Duplessis S."/>
            <person name="Fraissinet-Tachet L."/>
            <person name="Lucic E."/>
            <person name="Frey-Klett P."/>
            <person name="Fourrey C."/>
            <person name="Feussner I."/>
            <person name="Gay G."/>
            <person name="Grimwood J."/>
            <person name="Hoegger P.J."/>
            <person name="Jain P."/>
            <person name="Kilaru S."/>
            <person name="Labbe J."/>
            <person name="Lin Y.C."/>
            <person name="Legue V."/>
            <person name="Le Tacon F."/>
            <person name="Marmeisse R."/>
            <person name="Melayah D."/>
            <person name="Montanini B."/>
            <person name="Muratet M."/>
            <person name="Nehls U."/>
            <person name="Niculita-Hirzel H."/>
            <person name="Oudot-Le Secq M.P."/>
            <person name="Peter M."/>
            <person name="Quesneville H."/>
            <person name="Rajashekar B."/>
            <person name="Reich M."/>
            <person name="Rouhier N."/>
            <person name="Schmutz J."/>
            <person name="Yin T."/>
            <person name="Chalot M."/>
            <person name="Henrissat B."/>
            <person name="Kuees U."/>
            <person name="Lucas S."/>
            <person name="Van de Peer Y."/>
            <person name="Podila G.K."/>
            <person name="Polle A."/>
            <person name="Pukkila P.J."/>
            <person name="Richardson P.M."/>
            <person name="Rouze P."/>
            <person name="Sanders I.R."/>
            <person name="Stajich J.E."/>
            <person name="Tunlid A."/>
            <person name="Tuskan G."/>
            <person name="Grigoriev I.V."/>
        </authorList>
    </citation>
    <scope>NUCLEOTIDE SEQUENCE [LARGE SCALE GENOMIC DNA]</scope>
    <source>
        <strain evidence="2">S238N-H82 / ATCC MYA-4686</strain>
    </source>
</reference>
<name>B0D837_LACBS</name>
<dbReference type="OrthoDB" id="3090970at2759"/>
<protein>
    <submittedName>
        <fullName evidence="1">Predicted protein</fullName>
    </submittedName>
</protein>
<evidence type="ECO:0000313" key="2">
    <source>
        <dbReference type="Proteomes" id="UP000001194"/>
    </source>
</evidence>
<organism evidence="2">
    <name type="scientific">Laccaria bicolor (strain S238N-H82 / ATCC MYA-4686)</name>
    <name type="common">Bicoloured deceiver</name>
    <name type="synonym">Laccaria laccata var. bicolor</name>
    <dbReference type="NCBI Taxonomy" id="486041"/>
    <lineage>
        <taxon>Eukaryota</taxon>
        <taxon>Fungi</taxon>
        <taxon>Dikarya</taxon>
        <taxon>Basidiomycota</taxon>
        <taxon>Agaricomycotina</taxon>
        <taxon>Agaricomycetes</taxon>
        <taxon>Agaricomycetidae</taxon>
        <taxon>Agaricales</taxon>
        <taxon>Agaricineae</taxon>
        <taxon>Hydnangiaceae</taxon>
        <taxon>Laccaria</taxon>
    </lineage>
</organism>
<dbReference type="RefSeq" id="XP_001880320.1">
    <property type="nucleotide sequence ID" value="XM_001880285.1"/>
</dbReference>
<dbReference type="HOGENOM" id="CLU_1713573_0_0_1"/>
<dbReference type="EMBL" id="DS547100">
    <property type="protein sequence ID" value="EDR09007.1"/>
    <property type="molecule type" value="Genomic_DNA"/>
</dbReference>
<evidence type="ECO:0000313" key="1">
    <source>
        <dbReference type="EMBL" id="EDR09007.1"/>
    </source>
</evidence>
<proteinExistence type="predicted"/>
<gene>
    <name evidence="1" type="ORF">LACBIDRAFT_326676</name>
</gene>